<dbReference type="Proteomes" id="UP000176666">
    <property type="component" value="Unassembled WGS sequence"/>
</dbReference>
<evidence type="ECO:0000313" key="1">
    <source>
        <dbReference type="EMBL" id="OGD95575.1"/>
    </source>
</evidence>
<dbReference type="EMBL" id="MFBJ01000052">
    <property type="protein sequence ID" value="OGD95575.1"/>
    <property type="molecule type" value="Genomic_DNA"/>
</dbReference>
<name>A0A1F5GUT1_9BACT</name>
<comment type="caution">
    <text evidence="1">The sequence shown here is derived from an EMBL/GenBank/DDBJ whole genome shotgun (WGS) entry which is preliminary data.</text>
</comment>
<proteinExistence type="predicted"/>
<dbReference type="PROSITE" id="PS00018">
    <property type="entry name" value="EF_HAND_1"/>
    <property type="match status" value="1"/>
</dbReference>
<dbReference type="AlphaFoldDB" id="A0A1F5GUT1"/>
<accession>A0A1F5GUT1</accession>
<organism evidence="1 2">
    <name type="scientific">Candidatus Curtissbacteria bacterium RIFCSPHIGHO2_12_FULL_38_9b</name>
    <dbReference type="NCBI Taxonomy" id="1797720"/>
    <lineage>
        <taxon>Bacteria</taxon>
        <taxon>Candidatus Curtissiibacteriota</taxon>
    </lineage>
</organism>
<dbReference type="InterPro" id="IPR018247">
    <property type="entry name" value="EF_Hand_1_Ca_BS"/>
</dbReference>
<sequence>MNKEARIRRLEENYLVVINSLDETRCPQNWRTNGDKVKASLDLATEEALILAELASLKRSYPHVRGALECLSESNGFASPNLIVDIARQALIASLTYPKYIDNDASGDLDLGEFDNTFNRFSTFLQSAAAIATIKLGLD</sequence>
<reference evidence="1 2" key="1">
    <citation type="journal article" date="2016" name="Nat. Commun.">
        <title>Thousands of microbial genomes shed light on interconnected biogeochemical processes in an aquifer system.</title>
        <authorList>
            <person name="Anantharaman K."/>
            <person name="Brown C.T."/>
            <person name="Hug L.A."/>
            <person name="Sharon I."/>
            <person name="Castelle C.J."/>
            <person name="Probst A.J."/>
            <person name="Thomas B.C."/>
            <person name="Singh A."/>
            <person name="Wilkins M.J."/>
            <person name="Karaoz U."/>
            <person name="Brodie E.L."/>
            <person name="Williams K.H."/>
            <person name="Hubbard S.S."/>
            <person name="Banfield J.F."/>
        </authorList>
    </citation>
    <scope>NUCLEOTIDE SEQUENCE [LARGE SCALE GENOMIC DNA]</scope>
</reference>
<gene>
    <name evidence="1" type="ORF">A3F02_02530</name>
</gene>
<evidence type="ECO:0000313" key="2">
    <source>
        <dbReference type="Proteomes" id="UP000176666"/>
    </source>
</evidence>
<protein>
    <submittedName>
        <fullName evidence="1">Uncharacterized protein</fullName>
    </submittedName>
</protein>